<dbReference type="PANTHER" id="PTHR21340">
    <property type="entry name" value="DIADENOSINE 5,5-P1,P4-TETRAPHOSPHATE PYROPHOSPHOHYDROLASE MUTT"/>
    <property type="match status" value="1"/>
</dbReference>
<dbReference type="SUPFAM" id="SSF55811">
    <property type="entry name" value="Nudix"/>
    <property type="match status" value="1"/>
</dbReference>
<dbReference type="InterPro" id="IPR015797">
    <property type="entry name" value="NUDIX_hydrolase-like_dom_sf"/>
</dbReference>
<dbReference type="PANTHER" id="PTHR21340:SF0">
    <property type="entry name" value="BIS(5'-NUCLEOSYL)-TETRAPHOSPHATASE [ASYMMETRICAL]"/>
    <property type="match status" value="1"/>
</dbReference>
<evidence type="ECO:0000256" key="2">
    <source>
        <dbReference type="RuleBase" id="RU003476"/>
    </source>
</evidence>
<keyword evidence="5" id="KW-1185">Reference proteome</keyword>
<dbReference type="PRINTS" id="PR00502">
    <property type="entry name" value="NUDIXFAMILY"/>
</dbReference>
<dbReference type="EMBL" id="AP023366">
    <property type="protein sequence ID" value="BCJ86237.1"/>
    <property type="molecule type" value="Genomic_DNA"/>
</dbReference>
<protein>
    <recommendedName>
        <fullName evidence="3">Nudix hydrolase domain-containing protein</fullName>
    </recommendedName>
</protein>
<dbReference type="CDD" id="cd03673">
    <property type="entry name" value="NUDIX_Ap6A_hydrolase"/>
    <property type="match status" value="1"/>
</dbReference>
<dbReference type="GO" id="GO:0004081">
    <property type="term" value="F:bis(5'-nucleosyl)-tetraphosphatase (asymmetrical) activity"/>
    <property type="evidence" value="ECO:0007669"/>
    <property type="project" value="TreeGrafter"/>
</dbReference>
<comment type="similarity">
    <text evidence="2">Belongs to the Nudix hydrolase family.</text>
</comment>
<proteinExistence type="inferred from homology"/>
<sequence>MKEYSAGGVVYKKQDGNTKILLIQDRFGKITLPKGHVEEGETEKDAAVREVFEETGIQAEIEGDPLGVISFQFETSGKGMITKQVTYYLMRAVSGDTKAQVEEIKDVIWLPLDDVLPLHTKQGYDNNHVILERAVNRLRGERR</sequence>
<dbReference type="PROSITE" id="PS51462">
    <property type="entry name" value="NUDIX"/>
    <property type="match status" value="1"/>
</dbReference>
<evidence type="ECO:0000313" key="5">
    <source>
        <dbReference type="Proteomes" id="UP000593802"/>
    </source>
</evidence>
<reference evidence="4 5" key="1">
    <citation type="submission" date="2020-08" db="EMBL/GenBank/DDBJ databases">
        <title>Complete Genome Sequence of Effusibacillus dendaii Strain skT53, Isolated from Farmland soil.</title>
        <authorList>
            <person name="Konishi T."/>
            <person name="Kawasaki H."/>
        </authorList>
    </citation>
    <scope>NUCLEOTIDE SEQUENCE [LARGE SCALE GENOMIC DNA]</scope>
    <source>
        <strain evidence="5">skT53</strain>
    </source>
</reference>
<evidence type="ECO:0000313" key="4">
    <source>
        <dbReference type="EMBL" id="BCJ86237.1"/>
    </source>
</evidence>
<dbReference type="GO" id="GO:0006754">
    <property type="term" value="P:ATP biosynthetic process"/>
    <property type="evidence" value="ECO:0007669"/>
    <property type="project" value="TreeGrafter"/>
</dbReference>
<dbReference type="InterPro" id="IPR000086">
    <property type="entry name" value="NUDIX_hydrolase_dom"/>
</dbReference>
<keyword evidence="1 2" id="KW-0378">Hydrolase</keyword>
<feature type="domain" description="Nudix hydrolase" evidence="3">
    <location>
        <begin position="1"/>
        <end position="134"/>
    </location>
</feature>
<dbReference type="KEGG" id="eff:skT53_12220"/>
<dbReference type="RefSeq" id="WP_200760258.1">
    <property type="nucleotide sequence ID" value="NZ_AP023366.1"/>
</dbReference>
<dbReference type="Proteomes" id="UP000593802">
    <property type="component" value="Chromosome"/>
</dbReference>
<name>A0A7I8D893_9BACL</name>
<accession>A0A7I8D893</accession>
<organism evidence="4 5">
    <name type="scientific">Effusibacillus dendaii</name>
    <dbReference type="NCBI Taxonomy" id="2743772"/>
    <lineage>
        <taxon>Bacteria</taxon>
        <taxon>Bacillati</taxon>
        <taxon>Bacillota</taxon>
        <taxon>Bacilli</taxon>
        <taxon>Bacillales</taxon>
        <taxon>Alicyclobacillaceae</taxon>
        <taxon>Effusibacillus</taxon>
    </lineage>
</organism>
<gene>
    <name evidence="4" type="ORF">skT53_12220</name>
</gene>
<dbReference type="InterPro" id="IPR020084">
    <property type="entry name" value="NUDIX_hydrolase_CS"/>
</dbReference>
<dbReference type="InterPro" id="IPR020476">
    <property type="entry name" value="Nudix_hydrolase"/>
</dbReference>
<dbReference type="InterPro" id="IPR051325">
    <property type="entry name" value="Nudix_hydrolase_domain"/>
</dbReference>
<dbReference type="Gene3D" id="3.90.79.10">
    <property type="entry name" value="Nucleoside Triphosphate Pyrophosphohydrolase"/>
    <property type="match status" value="1"/>
</dbReference>
<evidence type="ECO:0000259" key="3">
    <source>
        <dbReference type="PROSITE" id="PS51462"/>
    </source>
</evidence>
<dbReference type="Pfam" id="PF00293">
    <property type="entry name" value="NUDIX"/>
    <property type="match status" value="1"/>
</dbReference>
<dbReference type="AlphaFoldDB" id="A0A7I8D893"/>
<dbReference type="GO" id="GO:0006167">
    <property type="term" value="P:AMP biosynthetic process"/>
    <property type="evidence" value="ECO:0007669"/>
    <property type="project" value="TreeGrafter"/>
</dbReference>
<evidence type="ECO:0000256" key="1">
    <source>
        <dbReference type="ARBA" id="ARBA00022801"/>
    </source>
</evidence>
<dbReference type="PROSITE" id="PS00893">
    <property type="entry name" value="NUDIX_BOX"/>
    <property type="match status" value="1"/>
</dbReference>